<evidence type="ECO:0000256" key="4">
    <source>
        <dbReference type="ARBA" id="ARBA00022691"/>
    </source>
</evidence>
<dbReference type="UniPathway" id="UPA00232"/>
<dbReference type="RefSeq" id="WP_111200267.1">
    <property type="nucleotide sequence ID" value="NZ_QKVK01000015.1"/>
</dbReference>
<dbReference type="GO" id="GO:0061542">
    <property type="term" value="F:3-demethylubiquinol 3-O-methyltransferase activity"/>
    <property type="evidence" value="ECO:0007669"/>
    <property type="project" value="UniProtKB-UniRule"/>
</dbReference>
<keyword evidence="1 5" id="KW-0489">Methyltransferase</keyword>
<dbReference type="SUPFAM" id="SSF53335">
    <property type="entry name" value="S-adenosyl-L-methionine-dependent methyltransferases"/>
    <property type="match status" value="1"/>
</dbReference>
<dbReference type="GO" id="GO:0010420">
    <property type="term" value="F:polyprenyldihydroxybenzoate methyltransferase activity"/>
    <property type="evidence" value="ECO:0007669"/>
    <property type="project" value="InterPro"/>
</dbReference>
<evidence type="ECO:0000313" key="7">
    <source>
        <dbReference type="Proteomes" id="UP000248795"/>
    </source>
</evidence>
<comment type="caution">
    <text evidence="6">The sequence shown here is derived from an EMBL/GenBank/DDBJ whole genome shotgun (WGS) entry which is preliminary data.</text>
</comment>
<name>A0A2W2BGW6_9HYPH</name>
<dbReference type="PANTHER" id="PTHR43464:SF19">
    <property type="entry name" value="UBIQUINONE BIOSYNTHESIS O-METHYLTRANSFERASE, MITOCHONDRIAL"/>
    <property type="match status" value="1"/>
</dbReference>
<sequence length="246" mass="27026">MTAAAPSLDPSEVAKFSAMAAEWWNPKGKFGVLHVFNPVRLQFIKEQVTARLARDPLEREPFAGLRFLDIGCGGGLLTEPMARLGASITGVDPSERNIKTASVHRDEMGLEIDYRVGTAEDLAAAGEQFDVILNMEVIEHVADPQAFVRTCAAMLKPGGLMFVATLNRTLKSFGLAIVGAEYVLGWLPKGTHQWEKFITPAELKGWLADNGLSTREELGVTYSPFTRAWKVSRDMDVNYMLVAQKA</sequence>
<dbReference type="AlphaFoldDB" id="A0A2W2BGW6"/>
<dbReference type="PANTHER" id="PTHR43464">
    <property type="entry name" value="METHYLTRANSFERASE"/>
    <property type="match status" value="1"/>
</dbReference>
<dbReference type="Gene3D" id="3.40.50.150">
    <property type="entry name" value="Vaccinia Virus protein VP39"/>
    <property type="match status" value="1"/>
</dbReference>
<accession>A0A2W2BGW6</accession>
<proteinExistence type="inferred from homology"/>
<comment type="catalytic activity">
    <reaction evidence="5">
        <text>a 3-(all-trans-polyprenyl)benzene-1,2-diol + S-adenosyl-L-methionine = a 2-methoxy-6-(all-trans-polyprenyl)phenol + S-adenosyl-L-homocysteine + H(+)</text>
        <dbReference type="Rhea" id="RHEA:31411"/>
        <dbReference type="Rhea" id="RHEA-COMP:9550"/>
        <dbReference type="Rhea" id="RHEA-COMP:9551"/>
        <dbReference type="ChEBI" id="CHEBI:15378"/>
        <dbReference type="ChEBI" id="CHEBI:57856"/>
        <dbReference type="ChEBI" id="CHEBI:59789"/>
        <dbReference type="ChEBI" id="CHEBI:62729"/>
        <dbReference type="ChEBI" id="CHEBI:62731"/>
        <dbReference type="EC" id="2.1.1.222"/>
    </reaction>
</comment>
<dbReference type="Proteomes" id="UP000248795">
    <property type="component" value="Unassembled WGS sequence"/>
</dbReference>
<organism evidence="6 7">
    <name type="scientific">Aestuariivirga litoralis</name>
    <dbReference type="NCBI Taxonomy" id="2650924"/>
    <lineage>
        <taxon>Bacteria</taxon>
        <taxon>Pseudomonadati</taxon>
        <taxon>Pseudomonadota</taxon>
        <taxon>Alphaproteobacteria</taxon>
        <taxon>Hyphomicrobiales</taxon>
        <taxon>Aestuariivirgaceae</taxon>
        <taxon>Aestuariivirga</taxon>
    </lineage>
</organism>
<dbReference type="EMBL" id="QKVK01000015">
    <property type="protein sequence ID" value="PZF75157.1"/>
    <property type="molecule type" value="Genomic_DNA"/>
</dbReference>
<gene>
    <name evidence="5" type="primary">ubiG</name>
    <name evidence="6" type="ORF">DK847_19745</name>
</gene>
<comment type="function">
    <text evidence="5">O-methyltransferase that catalyzes the 2 O-methylation steps in the ubiquinone biosynthetic pathway.</text>
</comment>
<dbReference type="Pfam" id="PF13489">
    <property type="entry name" value="Methyltransf_23"/>
    <property type="match status" value="1"/>
</dbReference>
<dbReference type="InterPro" id="IPR029063">
    <property type="entry name" value="SAM-dependent_MTases_sf"/>
</dbReference>
<feature type="binding site" evidence="5">
    <location>
        <position position="40"/>
    </location>
    <ligand>
        <name>S-adenosyl-L-methionine</name>
        <dbReference type="ChEBI" id="CHEBI:59789"/>
    </ligand>
</feature>
<dbReference type="GO" id="GO:0102208">
    <property type="term" value="F:2-polyprenyl-6-hydroxyphenol methylase activity"/>
    <property type="evidence" value="ECO:0007669"/>
    <property type="project" value="UniProtKB-EC"/>
</dbReference>
<keyword evidence="3 5" id="KW-0831">Ubiquinone biosynthesis</keyword>
<protein>
    <recommendedName>
        <fullName evidence="5">Ubiquinone biosynthesis O-methyltransferase</fullName>
    </recommendedName>
    <alternativeName>
        <fullName evidence="5">2-polyprenyl-6-hydroxyphenol methylase</fullName>
        <ecNumber evidence="5">2.1.1.222</ecNumber>
    </alternativeName>
    <alternativeName>
        <fullName evidence="5">3-demethylubiquinone 3-O-methyltransferase</fullName>
        <ecNumber evidence="5">2.1.1.64</ecNumber>
    </alternativeName>
</protein>
<feature type="binding site" evidence="5">
    <location>
        <position position="92"/>
    </location>
    <ligand>
        <name>S-adenosyl-L-methionine</name>
        <dbReference type="ChEBI" id="CHEBI:59789"/>
    </ligand>
</feature>
<comment type="similarity">
    <text evidence="5">Belongs to the methyltransferase superfamily. UbiG/COQ3 family.</text>
</comment>
<evidence type="ECO:0000256" key="1">
    <source>
        <dbReference type="ARBA" id="ARBA00022603"/>
    </source>
</evidence>
<feature type="binding site" evidence="5">
    <location>
        <position position="135"/>
    </location>
    <ligand>
        <name>S-adenosyl-L-methionine</name>
        <dbReference type="ChEBI" id="CHEBI:59789"/>
    </ligand>
</feature>
<dbReference type="EC" id="2.1.1.64" evidence="5"/>
<dbReference type="EC" id="2.1.1.222" evidence="5"/>
<dbReference type="InterPro" id="IPR010233">
    <property type="entry name" value="UbiG_MeTrfase"/>
</dbReference>
<evidence type="ECO:0000256" key="5">
    <source>
        <dbReference type="HAMAP-Rule" id="MF_00472"/>
    </source>
</evidence>
<keyword evidence="2 5" id="KW-0808">Transferase</keyword>
<feature type="binding site" evidence="5">
    <location>
        <position position="71"/>
    </location>
    <ligand>
        <name>S-adenosyl-L-methionine</name>
        <dbReference type="ChEBI" id="CHEBI:59789"/>
    </ligand>
</feature>
<evidence type="ECO:0000256" key="3">
    <source>
        <dbReference type="ARBA" id="ARBA00022688"/>
    </source>
</evidence>
<dbReference type="GO" id="GO:0032259">
    <property type="term" value="P:methylation"/>
    <property type="evidence" value="ECO:0007669"/>
    <property type="project" value="UniProtKB-KW"/>
</dbReference>
<dbReference type="NCBIfam" id="TIGR01983">
    <property type="entry name" value="UbiG"/>
    <property type="match status" value="1"/>
</dbReference>
<comment type="pathway">
    <text evidence="5">Cofactor biosynthesis; ubiquinone biosynthesis.</text>
</comment>
<comment type="catalytic activity">
    <reaction evidence="5">
        <text>a 3-demethylubiquinol + S-adenosyl-L-methionine = a ubiquinol + S-adenosyl-L-homocysteine + H(+)</text>
        <dbReference type="Rhea" id="RHEA:44380"/>
        <dbReference type="Rhea" id="RHEA-COMP:9566"/>
        <dbReference type="Rhea" id="RHEA-COMP:10914"/>
        <dbReference type="ChEBI" id="CHEBI:15378"/>
        <dbReference type="ChEBI" id="CHEBI:17976"/>
        <dbReference type="ChEBI" id="CHEBI:57856"/>
        <dbReference type="ChEBI" id="CHEBI:59789"/>
        <dbReference type="ChEBI" id="CHEBI:84422"/>
        <dbReference type="EC" id="2.1.1.64"/>
    </reaction>
</comment>
<dbReference type="HAMAP" id="MF_00472">
    <property type="entry name" value="UbiG"/>
    <property type="match status" value="1"/>
</dbReference>
<keyword evidence="7" id="KW-1185">Reference proteome</keyword>
<evidence type="ECO:0000313" key="6">
    <source>
        <dbReference type="EMBL" id="PZF75157.1"/>
    </source>
</evidence>
<reference evidence="7" key="1">
    <citation type="submission" date="2018-06" db="EMBL/GenBank/DDBJ databases">
        <title>Aestuariibacter litoralis strain KCTC 52945T.</title>
        <authorList>
            <person name="Li X."/>
            <person name="Salam N."/>
            <person name="Li J.-L."/>
            <person name="Chen Y.-M."/>
            <person name="Yang Z.-W."/>
            <person name="Zhang L.-Y."/>
            <person name="Han M.-X."/>
            <person name="Xiao M."/>
            <person name="Li W.-J."/>
        </authorList>
    </citation>
    <scope>NUCLEOTIDE SEQUENCE [LARGE SCALE GENOMIC DNA]</scope>
    <source>
        <strain evidence="7">KCTC 52945</strain>
    </source>
</reference>
<dbReference type="CDD" id="cd02440">
    <property type="entry name" value="AdoMet_MTases"/>
    <property type="match status" value="1"/>
</dbReference>
<evidence type="ECO:0000256" key="2">
    <source>
        <dbReference type="ARBA" id="ARBA00022679"/>
    </source>
</evidence>
<keyword evidence="4 5" id="KW-0949">S-adenosyl-L-methionine</keyword>